<dbReference type="PRINTS" id="PR01415">
    <property type="entry name" value="ANKYRIN"/>
</dbReference>
<dbReference type="GO" id="GO:0005576">
    <property type="term" value="C:extracellular region"/>
    <property type="evidence" value="ECO:0007669"/>
    <property type="project" value="UniProtKB-SubCell"/>
</dbReference>
<keyword evidence="6" id="KW-0800">Toxin</keyword>
<proteinExistence type="predicted"/>
<keyword evidence="5" id="KW-1052">Target cell membrane</keyword>
<evidence type="ECO:0000256" key="5">
    <source>
        <dbReference type="ARBA" id="ARBA00022537"/>
    </source>
</evidence>
<name>A0AAV4U6A4_9ARAC</name>
<protein>
    <submittedName>
        <fullName evidence="13">Ankyrin repeat domain-containing protein 16</fullName>
    </submittedName>
</protein>
<keyword evidence="8" id="KW-0677">Repeat</keyword>
<dbReference type="GO" id="GO:0044231">
    <property type="term" value="C:host cell presynaptic membrane"/>
    <property type="evidence" value="ECO:0007669"/>
    <property type="project" value="UniProtKB-KW"/>
</dbReference>
<sequence>MEHGKCQRNKLFENRIDVDNSLNTNDYKMLKQNLTQYVRENKSDLFIELLDKNKCSFNRLIIEKNFNGDTFVHLAALYGCVGVLKYYYDFKKDIFECRNRDGKTALHIAAQSSQLECVQYLLSCNVCVNALKRSDWTPLMLACTQSNVKIVREILLYGADLNMINKDGWTAFHIASREGNIDSIRCLLEFNPLAWRTKSKNGRTPLHSACLCGHIEVVKFLVENANYEINMKDSCGRTPLMDAVSGEYNEIVEFLIETGALIEDEDKLGKNLLHLAAEAGNLDCITLLVKKKYFNINSQTSEGLSPLHLACKQYKKDSVYLLVELGADCNLKDKQGRIALDYIIDEQHQADFVSLLEKR</sequence>
<dbReference type="InterPro" id="IPR036770">
    <property type="entry name" value="Ankyrin_rpt-contain_sf"/>
</dbReference>
<dbReference type="InterPro" id="IPR002110">
    <property type="entry name" value="Ankyrin_rpt"/>
</dbReference>
<reference evidence="13 14" key="1">
    <citation type="submission" date="2021-06" db="EMBL/GenBank/DDBJ databases">
        <title>Caerostris darwini draft genome.</title>
        <authorList>
            <person name="Kono N."/>
            <person name="Arakawa K."/>
        </authorList>
    </citation>
    <scope>NUCLEOTIDE SEQUENCE [LARGE SCALE GENOMIC DNA]</scope>
</reference>
<keyword evidence="7" id="KW-0528">Neurotoxin</keyword>
<evidence type="ECO:0000256" key="10">
    <source>
        <dbReference type="ARBA" id="ARBA00023043"/>
    </source>
</evidence>
<evidence type="ECO:0000256" key="4">
    <source>
        <dbReference type="ARBA" id="ARBA00022525"/>
    </source>
</evidence>
<feature type="repeat" description="ANK" evidence="12">
    <location>
        <begin position="201"/>
        <end position="224"/>
    </location>
</feature>
<feature type="repeat" description="ANK" evidence="12">
    <location>
        <begin position="101"/>
        <end position="133"/>
    </location>
</feature>
<evidence type="ECO:0000256" key="2">
    <source>
        <dbReference type="ARBA" id="ARBA00004613"/>
    </source>
</evidence>
<accession>A0AAV4U6A4</accession>
<dbReference type="GO" id="GO:0006887">
    <property type="term" value="P:exocytosis"/>
    <property type="evidence" value="ECO:0007669"/>
    <property type="project" value="UniProtKB-KW"/>
</dbReference>
<keyword evidence="10 12" id="KW-0040">ANK repeat</keyword>
<evidence type="ECO:0000313" key="14">
    <source>
        <dbReference type="Proteomes" id="UP001054837"/>
    </source>
</evidence>
<dbReference type="SUPFAM" id="SSF48403">
    <property type="entry name" value="Ankyrin repeat"/>
    <property type="match status" value="2"/>
</dbReference>
<evidence type="ECO:0000256" key="1">
    <source>
        <dbReference type="ARBA" id="ARBA00004175"/>
    </source>
</evidence>
<dbReference type="SMART" id="SM00248">
    <property type="entry name" value="ANK"/>
    <property type="match status" value="8"/>
</dbReference>
<keyword evidence="11" id="KW-1053">Target membrane</keyword>
<dbReference type="EMBL" id="BPLQ01010754">
    <property type="protein sequence ID" value="GIY53309.1"/>
    <property type="molecule type" value="Genomic_DNA"/>
</dbReference>
<dbReference type="GO" id="GO:0044218">
    <property type="term" value="C:other organism cell membrane"/>
    <property type="evidence" value="ECO:0007669"/>
    <property type="project" value="UniProtKB-KW"/>
</dbReference>
<feature type="repeat" description="ANK" evidence="12">
    <location>
        <begin position="167"/>
        <end position="189"/>
    </location>
</feature>
<dbReference type="GO" id="GO:0090729">
    <property type="term" value="F:toxin activity"/>
    <property type="evidence" value="ECO:0007669"/>
    <property type="project" value="UniProtKB-KW"/>
</dbReference>
<evidence type="ECO:0000256" key="3">
    <source>
        <dbReference type="ARBA" id="ARBA00022483"/>
    </source>
</evidence>
<dbReference type="PROSITE" id="PS50088">
    <property type="entry name" value="ANK_REPEAT"/>
    <property type="match status" value="6"/>
</dbReference>
<dbReference type="Proteomes" id="UP001054837">
    <property type="component" value="Unassembled WGS sequence"/>
</dbReference>
<comment type="caution">
    <text evidence="13">The sequence shown here is derived from an EMBL/GenBank/DDBJ whole genome shotgun (WGS) entry which is preliminary data.</text>
</comment>
<evidence type="ECO:0000313" key="13">
    <source>
        <dbReference type="EMBL" id="GIY53309.1"/>
    </source>
</evidence>
<dbReference type="Gene3D" id="1.25.40.20">
    <property type="entry name" value="Ankyrin repeat-containing domain"/>
    <property type="match status" value="2"/>
</dbReference>
<keyword evidence="3" id="KW-0268">Exocytosis</keyword>
<dbReference type="Pfam" id="PF12796">
    <property type="entry name" value="Ank_2"/>
    <property type="match status" value="3"/>
</dbReference>
<dbReference type="PROSITE" id="PS50297">
    <property type="entry name" value="ANK_REP_REGION"/>
    <property type="match status" value="6"/>
</dbReference>
<feature type="repeat" description="ANK" evidence="12">
    <location>
        <begin position="235"/>
        <end position="267"/>
    </location>
</feature>
<keyword evidence="9" id="KW-0638">Presynaptic neurotoxin</keyword>
<evidence type="ECO:0000256" key="11">
    <source>
        <dbReference type="ARBA" id="ARBA00023298"/>
    </source>
</evidence>
<comment type="subcellular location">
    <subcellularLocation>
        <location evidence="2">Secreted</location>
    </subcellularLocation>
    <subcellularLocation>
        <location evidence="1">Target cell membrane</location>
    </subcellularLocation>
</comment>
<dbReference type="AlphaFoldDB" id="A0AAV4U6A4"/>
<evidence type="ECO:0000256" key="7">
    <source>
        <dbReference type="ARBA" id="ARBA00022699"/>
    </source>
</evidence>
<evidence type="ECO:0000256" key="12">
    <source>
        <dbReference type="PROSITE-ProRule" id="PRU00023"/>
    </source>
</evidence>
<feature type="repeat" description="ANK" evidence="12">
    <location>
        <begin position="134"/>
        <end position="166"/>
    </location>
</feature>
<organism evidence="13 14">
    <name type="scientific">Caerostris darwini</name>
    <dbReference type="NCBI Taxonomy" id="1538125"/>
    <lineage>
        <taxon>Eukaryota</taxon>
        <taxon>Metazoa</taxon>
        <taxon>Ecdysozoa</taxon>
        <taxon>Arthropoda</taxon>
        <taxon>Chelicerata</taxon>
        <taxon>Arachnida</taxon>
        <taxon>Araneae</taxon>
        <taxon>Araneomorphae</taxon>
        <taxon>Entelegynae</taxon>
        <taxon>Araneoidea</taxon>
        <taxon>Araneidae</taxon>
        <taxon>Caerostris</taxon>
    </lineage>
</organism>
<dbReference type="PANTHER" id="PTHR24171">
    <property type="entry name" value="ANKYRIN REPEAT DOMAIN-CONTAINING PROTEIN 39-RELATED"/>
    <property type="match status" value="1"/>
</dbReference>
<evidence type="ECO:0000256" key="8">
    <source>
        <dbReference type="ARBA" id="ARBA00022737"/>
    </source>
</evidence>
<evidence type="ECO:0000256" key="6">
    <source>
        <dbReference type="ARBA" id="ARBA00022656"/>
    </source>
</evidence>
<feature type="repeat" description="ANK" evidence="12">
    <location>
        <begin position="302"/>
        <end position="334"/>
    </location>
</feature>
<dbReference type="Pfam" id="PF00023">
    <property type="entry name" value="Ank"/>
    <property type="match status" value="1"/>
</dbReference>
<keyword evidence="4" id="KW-0964">Secreted</keyword>
<gene>
    <name evidence="13" type="primary">ANKRD16_1</name>
    <name evidence="13" type="ORF">CDAR_39391</name>
</gene>
<keyword evidence="14" id="KW-1185">Reference proteome</keyword>
<evidence type="ECO:0000256" key="9">
    <source>
        <dbReference type="ARBA" id="ARBA00023028"/>
    </source>
</evidence>
<keyword evidence="11" id="KW-0472">Membrane</keyword>